<protein>
    <recommendedName>
        <fullName evidence="2">Serine/threonine-protein phosphatase 7 long form homolog</fullName>
    </recommendedName>
</protein>
<dbReference type="PaxDb" id="4097-A0A1S3ZFC9"/>
<reference evidence="1" key="1">
    <citation type="submission" date="2025-08" db="UniProtKB">
        <authorList>
            <consortium name="RefSeq"/>
        </authorList>
    </citation>
    <scope>IDENTIFICATION</scope>
</reference>
<dbReference type="KEGG" id="nta:107786073"/>
<name>A0A1S3ZFC9_TOBAC</name>
<organism evidence="1">
    <name type="scientific">Nicotiana tabacum</name>
    <name type="common">Common tobacco</name>
    <dbReference type="NCBI Taxonomy" id="4097"/>
    <lineage>
        <taxon>Eukaryota</taxon>
        <taxon>Viridiplantae</taxon>
        <taxon>Streptophyta</taxon>
        <taxon>Embryophyta</taxon>
        <taxon>Tracheophyta</taxon>
        <taxon>Spermatophyta</taxon>
        <taxon>Magnoliopsida</taxon>
        <taxon>eudicotyledons</taxon>
        <taxon>Gunneridae</taxon>
        <taxon>Pentapetalae</taxon>
        <taxon>asterids</taxon>
        <taxon>lamiids</taxon>
        <taxon>Solanales</taxon>
        <taxon>Solanaceae</taxon>
        <taxon>Nicotianoideae</taxon>
        <taxon>Nicotianeae</taxon>
        <taxon>Nicotiana</taxon>
    </lineage>
</organism>
<evidence type="ECO:0000313" key="1">
    <source>
        <dbReference type="RefSeq" id="XP_016462991.1"/>
    </source>
</evidence>
<evidence type="ECO:0008006" key="2">
    <source>
        <dbReference type="Google" id="ProtNLM"/>
    </source>
</evidence>
<dbReference type="AlphaFoldDB" id="A0A1S3ZFC9"/>
<accession>A0A1S3ZFC9</accession>
<gene>
    <name evidence="1" type="primary">LOC107786073</name>
</gene>
<sequence>MALSGHGDASVWFSPVLPRPIQWDHIHLQMDRRSPPNFDWQQFYSTEVLLWHNRRSYIETLEIRRGNEDDTSYTQWYNVITRHLVGHLDHQFIQGYQTFAGKSEVLARARHRVHRRTLSVQDKMFVSLNLSCLS</sequence>
<dbReference type="RefSeq" id="XP_016462991.1">
    <property type="nucleotide sequence ID" value="XM_016607505.1"/>
</dbReference>
<proteinExistence type="predicted"/>